<accession>A0ABR2TYA9</accession>
<evidence type="ECO:0000313" key="4">
    <source>
        <dbReference type="Proteomes" id="UP001396334"/>
    </source>
</evidence>
<dbReference type="EMBL" id="JBBPBN010000004">
    <property type="protein sequence ID" value="KAK9042244.1"/>
    <property type="molecule type" value="Genomic_DNA"/>
</dbReference>
<name>A0ABR2TYA9_9ROSI</name>
<sequence length="102" mass="11414">MEEWKGRVQKAGLASADVRLVLSFTFSKISVFYLVETVFPASVAIPLLILLLFPHPNNRRMEVASNYRPRNGCDEKSHSMHYPSQARTTSSTAGFTTKLSPL</sequence>
<keyword evidence="4" id="KW-1185">Reference proteome</keyword>
<reference evidence="3 4" key="1">
    <citation type="journal article" date="2024" name="G3 (Bethesda)">
        <title>Genome assembly of Hibiscus sabdariffa L. provides insights into metabolisms of medicinal natural products.</title>
        <authorList>
            <person name="Kim T."/>
        </authorList>
    </citation>
    <scope>NUCLEOTIDE SEQUENCE [LARGE SCALE GENOMIC DNA]</scope>
    <source>
        <strain evidence="3">TK-2024</strain>
        <tissue evidence="3">Old leaves</tissue>
    </source>
</reference>
<feature type="transmembrane region" description="Helical" evidence="2">
    <location>
        <begin position="31"/>
        <end position="53"/>
    </location>
</feature>
<keyword evidence="2" id="KW-0812">Transmembrane</keyword>
<keyword evidence="2" id="KW-1133">Transmembrane helix</keyword>
<proteinExistence type="predicted"/>
<protein>
    <submittedName>
        <fullName evidence="3">Uncharacterized protein</fullName>
    </submittedName>
</protein>
<evidence type="ECO:0000313" key="3">
    <source>
        <dbReference type="EMBL" id="KAK9042244.1"/>
    </source>
</evidence>
<gene>
    <name evidence="3" type="ORF">V6N11_017321</name>
</gene>
<feature type="region of interest" description="Disordered" evidence="1">
    <location>
        <begin position="68"/>
        <end position="102"/>
    </location>
</feature>
<keyword evidence="2" id="KW-0472">Membrane</keyword>
<evidence type="ECO:0000256" key="1">
    <source>
        <dbReference type="SAM" id="MobiDB-lite"/>
    </source>
</evidence>
<feature type="compositionally biased region" description="Polar residues" evidence="1">
    <location>
        <begin position="85"/>
        <end position="102"/>
    </location>
</feature>
<evidence type="ECO:0000256" key="2">
    <source>
        <dbReference type="SAM" id="Phobius"/>
    </source>
</evidence>
<comment type="caution">
    <text evidence="3">The sequence shown here is derived from an EMBL/GenBank/DDBJ whole genome shotgun (WGS) entry which is preliminary data.</text>
</comment>
<organism evidence="3 4">
    <name type="scientific">Hibiscus sabdariffa</name>
    <name type="common">roselle</name>
    <dbReference type="NCBI Taxonomy" id="183260"/>
    <lineage>
        <taxon>Eukaryota</taxon>
        <taxon>Viridiplantae</taxon>
        <taxon>Streptophyta</taxon>
        <taxon>Embryophyta</taxon>
        <taxon>Tracheophyta</taxon>
        <taxon>Spermatophyta</taxon>
        <taxon>Magnoliopsida</taxon>
        <taxon>eudicotyledons</taxon>
        <taxon>Gunneridae</taxon>
        <taxon>Pentapetalae</taxon>
        <taxon>rosids</taxon>
        <taxon>malvids</taxon>
        <taxon>Malvales</taxon>
        <taxon>Malvaceae</taxon>
        <taxon>Malvoideae</taxon>
        <taxon>Hibiscus</taxon>
    </lineage>
</organism>
<dbReference type="Proteomes" id="UP001396334">
    <property type="component" value="Unassembled WGS sequence"/>
</dbReference>